<sequence>MCQTKHPIAEWSIELTPQGGASWESLNRRSCELMARMVRRWSSEVNSEQRIEVRSRCRDGKSRRPVAFVKHPSHSTTTALRLRLSTSHIEGAVAAAVSRSRIGIDLVDIRNPLAPSFLTTWFDRNERIRIGTQPPHAFWAAKEAAYKAFCRCEPFRPNRWKIVSVENDSAKSHPSRCTVRNDRNDAMCQLASIEFHFVDRFAVAVAQPHSVLEQTIPHHSNELLLGICKP</sequence>
<dbReference type="AlphaFoldDB" id="A0A5C5YVU1"/>
<proteinExistence type="predicted"/>
<reference evidence="3 4" key="1">
    <citation type="submission" date="2019-02" db="EMBL/GenBank/DDBJ databases">
        <title>Deep-cultivation of Planctomycetes and their phenomic and genomic characterization uncovers novel biology.</title>
        <authorList>
            <person name="Wiegand S."/>
            <person name="Jogler M."/>
            <person name="Boedeker C."/>
            <person name="Pinto D."/>
            <person name="Vollmers J."/>
            <person name="Rivas-Marin E."/>
            <person name="Kohn T."/>
            <person name="Peeters S.H."/>
            <person name="Heuer A."/>
            <person name="Rast P."/>
            <person name="Oberbeckmann S."/>
            <person name="Bunk B."/>
            <person name="Jeske O."/>
            <person name="Meyerdierks A."/>
            <person name="Storesund J.E."/>
            <person name="Kallscheuer N."/>
            <person name="Luecker S."/>
            <person name="Lage O.M."/>
            <person name="Pohl T."/>
            <person name="Merkel B.J."/>
            <person name="Hornburger P."/>
            <person name="Mueller R.-W."/>
            <person name="Bruemmer F."/>
            <person name="Labrenz M."/>
            <person name="Spormann A.M."/>
            <person name="Op Den Camp H."/>
            <person name="Overmann J."/>
            <person name="Amann R."/>
            <person name="Jetten M.S.M."/>
            <person name="Mascher T."/>
            <person name="Medema M.H."/>
            <person name="Devos D.P."/>
            <person name="Kaster A.-K."/>
            <person name="Ovreas L."/>
            <person name="Rohde M."/>
            <person name="Galperin M.Y."/>
            <person name="Jogler C."/>
        </authorList>
    </citation>
    <scope>NUCLEOTIDE SEQUENCE [LARGE SCALE GENOMIC DNA]</scope>
    <source>
        <strain evidence="3 4">CA13</strain>
    </source>
</reference>
<dbReference type="Proteomes" id="UP000315010">
    <property type="component" value="Unassembled WGS sequence"/>
</dbReference>
<dbReference type="GO" id="GO:0000287">
    <property type="term" value="F:magnesium ion binding"/>
    <property type="evidence" value="ECO:0007669"/>
    <property type="project" value="InterPro"/>
</dbReference>
<keyword evidence="1" id="KW-0808">Transferase</keyword>
<dbReference type="Pfam" id="PF01648">
    <property type="entry name" value="ACPS"/>
    <property type="match status" value="1"/>
</dbReference>
<organism evidence="3 4">
    <name type="scientific">Novipirellula herctigrandis</name>
    <dbReference type="NCBI Taxonomy" id="2527986"/>
    <lineage>
        <taxon>Bacteria</taxon>
        <taxon>Pseudomonadati</taxon>
        <taxon>Planctomycetota</taxon>
        <taxon>Planctomycetia</taxon>
        <taxon>Pirellulales</taxon>
        <taxon>Pirellulaceae</taxon>
        <taxon>Novipirellula</taxon>
    </lineage>
</organism>
<dbReference type="Gene3D" id="3.90.470.20">
    <property type="entry name" value="4'-phosphopantetheinyl transferase domain"/>
    <property type="match status" value="1"/>
</dbReference>
<accession>A0A5C5YVU1</accession>
<protein>
    <recommendedName>
        <fullName evidence="2">4'-phosphopantetheinyl transferase domain-containing protein</fullName>
    </recommendedName>
</protein>
<dbReference type="InterPro" id="IPR037143">
    <property type="entry name" value="4-PPantetheinyl_Trfase_dom_sf"/>
</dbReference>
<dbReference type="EMBL" id="SJPJ01000001">
    <property type="protein sequence ID" value="TWT79189.1"/>
    <property type="molecule type" value="Genomic_DNA"/>
</dbReference>
<evidence type="ECO:0000313" key="4">
    <source>
        <dbReference type="Proteomes" id="UP000315010"/>
    </source>
</evidence>
<dbReference type="GO" id="GO:0008897">
    <property type="term" value="F:holo-[acyl-carrier-protein] synthase activity"/>
    <property type="evidence" value="ECO:0007669"/>
    <property type="project" value="InterPro"/>
</dbReference>
<dbReference type="SUPFAM" id="SSF56214">
    <property type="entry name" value="4'-phosphopantetheinyl transferase"/>
    <property type="match status" value="1"/>
</dbReference>
<evidence type="ECO:0000259" key="2">
    <source>
        <dbReference type="Pfam" id="PF01648"/>
    </source>
</evidence>
<evidence type="ECO:0000313" key="3">
    <source>
        <dbReference type="EMBL" id="TWT79189.1"/>
    </source>
</evidence>
<keyword evidence="4" id="KW-1185">Reference proteome</keyword>
<gene>
    <name evidence="3" type="ORF">CA13_05870</name>
</gene>
<dbReference type="InterPro" id="IPR008278">
    <property type="entry name" value="4-PPantetheinyl_Trfase_dom"/>
</dbReference>
<name>A0A5C5YVU1_9BACT</name>
<feature type="domain" description="4'-phosphopantetheinyl transferase" evidence="2">
    <location>
        <begin position="101"/>
        <end position="205"/>
    </location>
</feature>
<comment type="caution">
    <text evidence="3">The sequence shown here is derived from an EMBL/GenBank/DDBJ whole genome shotgun (WGS) entry which is preliminary data.</text>
</comment>
<evidence type="ECO:0000256" key="1">
    <source>
        <dbReference type="ARBA" id="ARBA00022679"/>
    </source>
</evidence>
<dbReference type="RefSeq" id="WP_419193853.1">
    <property type="nucleotide sequence ID" value="NZ_SJPJ01000001.1"/>
</dbReference>